<dbReference type="AlphaFoldDB" id="A0A2K1LAC4"/>
<gene>
    <name evidence="1" type="ORF">PHYPA_001402</name>
</gene>
<dbReference type="Proteomes" id="UP000006727">
    <property type="component" value="Chromosome 1"/>
</dbReference>
<reference evidence="2" key="3">
    <citation type="submission" date="2020-12" db="UniProtKB">
        <authorList>
            <consortium name="EnsemblPlants"/>
        </authorList>
    </citation>
    <scope>IDENTIFICATION</scope>
</reference>
<dbReference type="Gramene" id="Pp3c1_30720V3.1">
    <property type="protein sequence ID" value="Pp3c1_30720V3.1"/>
    <property type="gene ID" value="Pp3c1_30720"/>
</dbReference>
<protein>
    <submittedName>
        <fullName evidence="1 2">Uncharacterized protein</fullName>
    </submittedName>
</protein>
<dbReference type="EMBL" id="ABEU02000001">
    <property type="protein sequence ID" value="PNR62977.1"/>
    <property type="molecule type" value="Genomic_DNA"/>
</dbReference>
<proteinExistence type="predicted"/>
<organism evidence="1">
    <name type="scientific">Physcomitrium patens</name>
    <name type="common">Spreading-leaved earth moss</name>
    <name type="synonym">Physcomitrella patens</name>
    <dbReference type="NCBI Taxonomy" id="3218"/>
    <lineage>
        <taxon>Eukaryota</taxon>
        <taxon>Viridiplantae</taxon>
        <taxon>Streptophyta</taxon>
        <taxon>Embryophyta</taxon>
        <taxon>Bryophyta</taxon>
        <taxon>Bryophytina</taxon>
        <taxon>Bryopsida</taxon>
        <taxon>Funariidae</taxon>
        <taxon>Funariales</taxon>
        <taxon>Funariaceae</taxon>
        <taxon>Physcomitrium</taxon>
    </lineage>
</organism>
<accession>A0A2K1LAC4</accession>
<dbReference type="EnsemblPlants" id="Pp3c1_30720V3.1">
    <property type="protein sequence ID" value="Pp3c1_30720V3.1"/>
    <property type="gene ID" value="Pp3c1_30720"/>
</dbReference>
<keyword evidence="3" id="KW-1185">Reference proteome</keyword>
<evidence type="ECO:0000313" key="1">
    <source>
        <dbReference type="EMBL" id="PNR62977.1"/>
    </source>
</evidence>
<dbReference type="PaxDb" id="3218-PP1S171_55V6.1"/>
<name>A0A2K1LAC4_PHYPA</name>
<dbReference type="InParanoid" id="A0A2K1LAC4"/>
<evidence type="ECO:0000313" key="3">
    <source>
        <dbReference type="Proteomes" id="UP000006727"/>
    </source>
</evidence>
<sequence length="92" mass="10190">MCFNPGTGASEIACAFCLSFGTEEGMANDQLEDLGYQITFGYICYLALLPADVTLIIEGLHEFVIWSRVPQIDSVPLKWNSFPAILHLFVCL</sequence>
<evidence type="ECO:0000313" key="2">
    <source>
        <dbReference type="EnsemblPlants" id="Pp3c1_30720V3.1"/>
    </source>
</evidence>
<reference evidence="1 3" key="2">
    <citation type="journal article" date="2018" name="Plant J.">
        <title>The Physcomitrella patens chromosome-scale assembly reveals moss genome structure and evolution.</title>
        <authorList>
            <person name="Lang D."/>
            <person name="Ullrich K.K."/>
            <person name="Murat F."/>
            <person name="Fuchs J."/>
            <person name="Jenkins J."/>
            <person name="Haas F.B."/>
            <person name="Piednoel M."/>
            <person name="Gundlach H."/>
            <person name="Van Bel M."/>
            <person name="Meyberg R."/>
            <person name="Vives C."/>
            <person name="Morata J."/>
            <person name="Symeonidi A."/>
            <person name="Hiss M."/>
            <person name="Muchero W."/>
            <person name="Kamisugi Y."/>
            <person name="Saleh O."/>
            <person name="Blanc G."/>
            <person name="Decker E.L."/>
            <person name="van Gessel N."/>
            <person name="Grimwood J."/>
            <person name="Hayes R.D."/>
            <person name="Graham S.W."/>
            <person name="Gunter L.E."/>
            <person name="McDaniel S.F."/>
            <person name="Hoernstein S.N.W."/>
            <person name="Larsson A."/>
            <person name="Li F.W."/>
            <person name="Perroud P.F."/>
            <person name="Phillips J."/>
            <person name="Ranjan P."/>
            <person name="Rokshar D.S."/>
            <person name="Rothfels C.J."/>
            <person name="Schneider L."/>
            <person name="Shu S."/>
            <person name="Stevenson D.W."/>
            <person name="Thummler F."/>
            <person name="Tillich M."/>
            <person name="Villarreal Aguilar J.C."/>
            <person name="Widiez T."/>
            <person name="Wong G.K."/>
            <person name="Wymore A."/>
            <person name="Zhang Y."/>
            <person name="Zimmer A.D."/>
            <person name="Quatrano R.S."/>
            <person name="Mayer K.F.X."/>
            <person name="Goodstein D."/>
            <person name="Casacuberta J.M."/>
            <person name="Vandepoele K."/>
            <person name="Reski R."/>
            <person name="Cuming A.C."/>
            <person name="Tuskan G.A."/>
            <person name="Maumus F."/>
            <person name="Salse J."/>
            <person name="Schmutz J."/>
            <person name="Rensing S.A."/>
        </authorList>
    </citation>
    <scope>NUCLEOTIDE SEQUENCE [LARGE SCALE GENOMIC DNA]</scope>
    <source>
        <strain evidence="2 3">cv. Gransden 2004</strain>
    </source>
</reference>
<reference evidence="1 3" key="1">
    <citation type="journal article" date="2008" name="Science">
        <title>The Physcomitrella genome reveals evolutionary insights into the conquest of land by plants.</title>
        <authorList>
            <person name="Rensing S."/>
            <person name="Lang D."/>
            <person name="Zimmer A."/>
            <person name="Terry A."/>
            <person name="Salamov A."/>
            <person name="Shapiro H."/>
            <person name="Nishiyama T."/>
            <person name="Perroud P.-F."/>
            <person name="Lindquist E."/>
            <person name="Kamisugi Y."/>
            <person name="Tanahashi T."/>
            <person name="Sakakibara K."/>
            <person name="Fujita T."/>
            <person name="Oishi K."/>
            <person name="Shin-I T."/>
            <person name="Kuroki Y."/>
            <person name="Toyoda A."/>
            <person name="Suzuki Y."/>
            <person name="Hashimoto A."/>
            <person name="Yamaguchi K."/>
            <person name="Sugano A."/>
            <person name="Kohara Y."/>
            <person name="Fujiyama A."/>
            <person name="Anterola A."/>
            <person name="Aoki S."/>
            <person name="Ashton N."/>
            <person name="Barbazuk W.B."/>
            <person name="Barker E."/>
            <person name="Bennetzen J."/>
            <person name="Bezanilla M."/>
            <person name="Blankenship R."/>
            <person name="Cho S.H."/>
            <person name="Dutcher S."/>
            <person name="Estelle M."/>
            <person name="Fawcett J.A."/>
            <person name="Gundlach H."/>
            <person name="Hanada K."/>
            <person name="Heyl A."/>
            <person name="Hicks K.A."/>
            <person name="Hugh J."/>
            <person name="Lohr M."/>
            <person name="Mayer K."/>
            <person name="Melkozernov A."/>
            <person name="Murata T."/>
            <person name="Nelson D."/>
            <person name="Pils B."/>
            <person name="Prigge M."/>
            <person name="Reiss B."/>
            <person name="Renner T."/>
            <person name="Rombauts S."/>
            <person name="Rushton P."/>
            <person name="Sanderfoot A."/>
            <person name="Schween G."/>
            <person name="Shiu S.-H."/>
            <person name="Stueber K."/>
            <person name="Theodoulou F.L."/>
            <person name="Tu H."/>
            <person name="Van de Peer Y."/>
            <person name="Verrier P.J."/>
            <person name="Waters E."/>
            <person name="Wood A."/>
            <person name="Yang L."/>
            <person name="Cove D."/>
            <person name="Cuming A."/>
            <person name="Hasebe M."/>
            <person name="Lucas S."/>
            <person name="Mishler D.B."/>
            <person name="Reski R."/>
            <person name="Grigoriev I."/>
            <person name="Quatrano R.S."/>
            <person name="Boore J.L."/>
        </authorList>
    </citation>
    <scope>NUCLEOTIDE SEQUENCE [LARGE SCALE GENOMIC DNA]</scope>
    <source>
        <strain evidence="2 3">cv. Gransden 2004</strain>
    </source>
</reference>